<dbReference type="Pfam" id="PF00436">
    <property type="entry name" value="SSB"/>
    <property type="match status" value="1"/>
</dbReference>
<evidence type="ECO:0000313" key="6">
    <source>
        <dbReference type="Proteomes" id="UP000235050"/>
    </source>
</evidence>
<dbReference type="CDD" id="cd04496">
    <property type="entry name" value="SSB_OBF"/>
    <property type="match status" value="1"/>
</dbReference>
<organism evidence="5 6">
    <name type="scientific">Bifidobacterium margollesii</name>
    <dbReference type="NCBI Taxonomy" id="2020964"/>
    <lineage>
        <taxon>Bacteria</taxon>
        <taxon>Bacillati</taxon>
        <taxon>Actinomycetota</taxon>
        <taxon>Actinomycetes</taxon>
        <taxon>Bifidobacteriales</taxon>
        <taxon>Bifidobacteriaceae</taxon>
        <taxon>Bifidobacterium</taxon>
    </lineage>
</organism>
<keyword evidence="1 2" id="KW-0238">DNA-binding</keyword>
<dbReference type="PANTHER" id="PTHR10302">
    <property type="entry name" value="SINGLE-STRANDED DNA-BINDING PROTEIN"/>
    <property type="match status" value="1"/>
</dbReference>
<evidence type="ECO:0000256" key="4">
    <source>
        <dbReference type="SAM" id="MobiDB-lite"/>
    </source>
</evidence>
<dbReference type="AlphaFoldDB" id="A0A2N5JAR0"/>
<comment type="caution">
    <text evidence="5">The sequence shown here is derived from an EMBL/GenBank/DDBJ whole genome shotgun (WGS) entry which is preliminary data.</text>
</comment>
<evidence type="ECO:0000256" key="2">
    <source>
        <dbReference type="PROSITE-ProRule" id="PRU00252"/>
    </source>
</evidence>
<dbReference type="GO" id="GO:0006260">
    <property type="term" value="P:DNA replication"/>
    <property type="evidence" value="ECO:0007669"/>
    <property type="project" value="InterPro"/>
</dbReference>
<protein>
    <recommendedName>
        <fullName evidence="3">Single-stranded DNA-binding protein</fullName>
    </recommendedName>
</protein>
<evidence type="ECO:0000313" key="5">
    <source>
        <dbReference type="EMBL" id="PLS31296.1"/>
    </source>
</evidence>
<feature type="compositionally biased region" description="Basic and acidic residues" evidence="4">
    <location>
        <begin position="143"/>
        <end position="152"/>
    </location>
</feature>
<evidence type="ECO:0000256" key="1">
    <source>
        <dbReference type="ARBA" id="ARBA00023125"/>
    </source>
</evidence>
<dbReference type="InterPro" id="IPR000424">
    <property type="entry name" value="Primosome_PriB/ssb"/>
</dbReference>
<name>A0A2N5JAR0_9BIFI</name>
<dbReference type="Gene3D" id="2.40.50.140">
    <property type="entry name" value="Nucleic acid-binding proteins"/>
    <property type="match status" value="1"/>
</dbReference>
<dbReference type="PROSITE" id="PS50935">
    <property type="entry name" value="SSB"/>
    <property type="match status" value="1"/>
</dbReference>
<dbReference type="RefSeq" id="WP_165782726.1">
    <property type="nucleotide sequence ID" value="NZ_NMWU01000012.1"/>
</dbReference>
<evidence type="ECO:0000256" key="3">
    <source>
        <dbReference type="RuleBase" id="RU000524"/>
    </source>
</evidence>
<dbReference type="InterPro" id="IPR012340">
    <property type="entry name" value="NA-bd_OB-fold"/>
</dbReference>
<proteinExistence type="predicted"/>
<dbReference type="InterPro" id="IPR011344">
    <property type="entry name" value="ssDNA-bd"/>
</dbReference>
<reference evidence="5 6" key="1">
    <citation type="submission" date="2017-07" db="EMBL/GenBank/DDBJ databases">
        <title>Bifidobacterium novel species.</title>
        <authorList>
            <person name="Lugli G.A."/>
            <person name="Milani C."/>
            <person name="Duranti S."/>
            <person name="Mangifesta M."/>
        </authorList>
    </citation>
    <scope>NUCLEOTIDE SEQUENCE [LARGE SCALE GENOMIC DNA]</scope>
    <source>
        <strain evidence="6">Uis1B</strain>
    </source>
</reference>
<gene>
    <name evidence="5" type="ORF">Uis1B_0812</name>
</gene>
<keyword evidence="6" id="KW-1185">Reference proteome</keyword>
<feature type="region of interest" description="Disordered" evidence="4">
    <location>
        <begin position="143"/>
        <end position="186"/>
    </location>
</feature>
<dbReference type="SUPFAM" id="SSF50249">
    <property type="entry name" value="Nucleic acid-binding proteins"/>
    <property type="match status" value="1"/>
</dbReference>
<dbReference type="GO" id="GO:0009295">
    <property type="term" value="C:nucleoid"/>
    <property type="evidence" value="ECO:0007669"/>
    <property type="project" value="TreeGrafter"/>
</dbReference>
<dbReference type="NCBIfam" id="TIGR00621">
    <property type="entry name" value="ssb"/>
    <property type="match status" value="1"/>
</dbReference>
<dbReference type="PANTHER" id="PTHR10302:SF0">
    <property type="entry name" value="SINGLE-STRANDED DNA-BINDING PROTEIN, MITOCHONDRIAL"/>
    <property type="match status" value="1"/>
</dbReference>
<accession>A0A2N5JAR0</accession>
<dbReference type="Proteomes" id="UP000235050">
    <property type="component" value="Unassembled WGS sequence"/>
</dbReference>
<dbReference type="EMBL" id="NMWU01000012">
    <property type="protein sequence ID" value="PLS31296.1"/>
    <property type="molecule type" value="Genomic_DNA"/>
</dbReference>
<dbReference type="GO" id="GO:0003697">
    <property type="term" value="F:single-stranded DNA binding"/>
    <property type="evidence" value="ECO:0007669"/>
    <property type="project" value="InterPro"/>
</dbReference>
<sequence length="186" mass="20254">MAQQAQIVIAGNVCREPQRFGQEGGTPCCIFRLAASRRFWNRSTQTWQDSPTTWVSVKTFWSLALNVMRSLKKGDAVVVSGVLSTNEWDRGGRLQSGLSIEATSVGHDLNRGISVFTRVPNKANNGLMANGTMTNGTMVNEIRSESSEGDERSESEEFSGFEGKPPETGPSQPAQTAPAMEREAVL</sequence>